<proteinExistence type="predicted"/>
<accession>A0ABQ1RYX9</accession>
<dbReference type="Pfam" id="PF18932">
    <property type="entry name" value="DUF5681"/>
    <property type="match status" value="1"/>
</dbReference>
<evidence type="ECO:0000256" key="1">
    <source>
        <dbReference type="SAM" id="MobiDB-lite"/>
    </source>
</evidence>
<dbReference type="Proteomes" id="UP000619041">
    <property type="component" value="Unassembled WGS sequence"/>
</dbReference>
<protein>
    <recommendedName>
        <fullName evidence="2">DUF5681 domain-containing protein</fullName>
    </recommendedName>
</protein>
<name>A0ABQ1RYX9_9SPHN</name>
<gene>
    <name evidence="3" type="ORF">GCM10011515_04110</name>
</gene>
<reference evidence="4" key="1">
    <citation type="journal article" date="2019" name="Int. J. Syst. Evol. Microbiol.">
        <title>The Global Catalogue of Microorganisms (GCM) 10K type strain sequencing project: providing services to taxonomists for standard genome sequencing and annotation.</title>
        <authorList>
            <consortium name="The Broad Institute Genomics Platform"/>
            <consortium name="The Broad Institute Genome Sequencing Center for Infectious Disease"/>
            <person name="Wu L."/>
            <person name="Ma J."/>
        </authorList>
    </citation>
    <scope>NUCLEOTIDE SEQUENCE [LARGE SCALE GENOMIC DNA]</scope>
    <source>
        <strain evidence="4">CGMCC 1.15959</strain>
    </source>
</reference>
<feature type="compositionally biased region" description="Basic residues" evidence="1">
    <location>
        <begin position="164"/>
        <end position="181"/>
    </location>
</feature>
<organism evidence="3 4">
    <name type="scientific">Tsuneonella deserti</name>
    <dbReference type="NCBI Taxonomy" id="2035528"/>
    <lineage>
        <taxon>Bacteria</taxon>
        <taxon>Pseudomonadati</taxon>
        <taxon>Pseudomonadota</taxon>
        <taxon>Alphaproteobacteria</taxon>
        <taxon>Sphingomonadales</taxon>
        <taxon>Erythrobacteraceae</taxon>
        <taxon>Tsuneonella</taxon>
    </lineage>
</organism>
<feature type="region of interest" description="Disordered" evidence="1">
    <location>
        <begin position="1"/>
        <end position="70"/>
    </location>
</feature>
<evidence type="ECO:0000313" key="4">
    <source>
        <dbReference type="Proteomes" id="UP000619041"/>
    </source>
</evidence>
<dbReference type="RefSeq" id="WP_188643608.1">
    <property type="nucleotide sequence ID" value="NZ_BMKL01000001.1"/>
</dbReference>
<comment type="caution">
    <text evidence="3">The sequence shown here is derived from an EMBL/GenBank/DDBJ whole genome shotgun (WGS) entry which is preliminary data.</text>
</comment>
<dbReference type="InterPro" id="IPR043736">
    <property type="entry name" value="DUF5681"/>
</dbReference>
<feature type="domain" description="DUF5681" evidence="2">
    <location>
        <begin position="38"/>
        <end position="123"/>
    </location>
</feature>
<evidence type="ECO:0000259" key="2">
    <source>
        <dbReference type="Pfam" id="PF18932"/>
    </source>
</evidence>
<dbReference type="EMBL" id="BMKL01000001">
    <property type="protein sequence ID" value="GGD87686.1"/>
    <property type="molecule type" value="Genomic_DNA"/>
</dbReference>
<feature type="region of interest" description="Disordered" evidence="1">
    <location>
        <begin position="157"/>
        <end position="193"/>
    </location>
</feature>
<keyword evidence="4" id="KW-1185">Reference proteome</keyword>
<evidence type="ECO:0000313" key="3">
    <source>
        <dbReference type="EMBL" id="GGD87686.1"/>
    </source>
</evidence>
<sequence>MASKAIAADEGDERDGKPAGNSKLPVPYDVGYGKPPTQHRFQKGRSGNPGGRPRGAKNRPKPYDPATKPTDSLILEEAYRPVTIREGDRVIELPAIQAAMRSLAISAMKGSRLSQRALAELVREVEGRRANDHYSALENAFEYKQRWTDELERRRRLGIDRSHSAPRGRHHRHAYRPRTHRRPDGRAGETVVG</sequence>